<reference evidence="2" key="2">
    <citation type="submission" date="2020-08" db="EMBL/GenBank/DDBJ databases">
        <title>Plant Genome Project.</title>
        <authorList>
            <person name="Zhang R.-G."/>
        </authorList>
    </citation>
    <scope>NUCLEOTIDE SEQUENCE</scope>
    <source>
        <strain evidence="2">Huo1</strain>
        <tissue evidence="2">Leaf</tissue>
    </source>
</reference>
<organism evidence="2">
    <name type="scientific">Salvia splendens</name>
    <name type="common">Scarlet sage</name>
    <dbReference type="NCBI Taxonomy" id="180675"/>
    <lineage>
        <taxon>Eukaryota</taxon>
        <taxon>Viridiplantae</taxon>
        <taxon>Streptophyta</taxon>
        <taxon>Embryophyta</taxon>
        <taxon>Tracheophyta</taxon>
        <taxon>Spermatophyta</taxon>
        <taxon>Magnoliopsida</taxon>
        <taxon>eudicotyledons</taxon>
        <taxon>Gunneridae</taxon>
        <taxon>Pentapetalae</taxon>
        <taxon>asterids</taxon>
        <taxon>lamiids</taxon>
        <taxon>Lamiales</taxon>
        <taxon>Lamiaceae</taxon>
        <taxon>Nepetoideae</taxon>
        <taxon>Mentheae</taxon>
        <taxon>Salviinae</taxon>
        <taxon>Salvia</taxon>
        <taxon>Salvia subgen. Calosphace</taxon>
        <taxon>core Calosphace</taxon>
    </lineage>
</organism>
<feature type="region of interest" description="Disordered" evidence="1">
    <location>
        <begin position="110"/>
        <end position="233"/>
    </location>
</feature>
<feature type="compositionally biased region" description="Polar residues" evidence="1">
    <location>
        <begin position="195"/>
        <end position="206"/>
    </location>
</feature>
<dbReference type="EMBL" id="PNBA02000005">
    <property type="protein sequence ID" value="KAG6424684.1"/>
    <property type="molecule type" value="Genomic_DNA"/>
</dbReference>
<accession>A0A8X8Y4J9</accession>
<reference evidence="2" key="1">
    <citation type="submission" date="2018-01" db="EMBL/GenBank/DDBJ databases">
        <authorList>
            <person name="Mao J.F."/>
        </authorList>
    </citation>
    <scope>NUCLEOTIDE SEQUENCE</scope>
    <source>
        <strain evidence="2">Huo1</strain>
        <tissue evidence="2">Leaf</tissue>
    </source>
</reference>
<name>A0A8X8Y4J9_SALSN</name>
<sequence length="233" mass="26070">MMNKMTSKESGERKLNIARVARVIARYQNYAPSPNDDLGEFLSHYHRLWADAHHDESIDITTNNQRLKAICEAHGRGKAAVKSKPKKNSIPRATYTGMLPLRILNNPCPSLVRARPSPPSEETSVGNMMKLDKKDASLNLAGRKSRPQSPWTDLLEPELNAPSNSKQETKHLDEIASNENMEPHQRKSTEAQMARTRSSTTMTNADKNSENENSEEDPNGNPDINPTQPAPEH</sequence>
<proteinExistence type="predicted"/>
<dbReference type="Proteomes" id="UP000298416">
    <property type="component" value="Unassembled WGS sequence"/>
</dbReference>
<comment type="caution">
    <text evidence="2">The sequence shown here is derived from an EMBL/GenBank/DDBJ whole genome shotgun (WGS) entry which is preliminary data.</text>
</comment>
<evidence type="ECO:0000313" key="3">
    <source>
        <dbReference type="Proteomes" id="UP000298416"/>
    </source>
</evidence>
<evidence type="ECO:0000256" key="1">
    <source>
        <dbReference type="SAM" id="MobiDB-lite"/>
    </source>
</evidence>
<keyword evidence="3" id="KW-1185">Reference proteome</keyword>
<dbReference type="AlphaFoldDB" id="A0A8X8Y4J9"/>
<evidence type="ECO:0000313" key="2">
    <source>
        <dbReference type="EMBL" id="KAG6424684.1"/>
    </source>
</evidence>
<gene>
    <name evidence="2" type="ORF">SASPL_115104</name>
</gene>
<protein>
    <submittedName>
        <fullName evidence="2">Uncharacterized protein</fullName>
    </submittedName>
</protein>